<feature type="non-terminal residue" evidence="1">
    <location>
        <position position="1"/>
    </location>
</feature>
<dbReference type="AlphaFoldDB" id="A0A0F9BC70"/>
<name>A0A0F9BC70_9ZZZZ</name>
<accession>A0A0F9BC70</accession>
<comment type="caution">
    <text evidence="1">The sequence shown here is derived from an EMBL/GenBank/DDBJ whole genome shotgun (WGS) entry which is preliminary data.</text>
</comment>
<protein>
    <submittedName>
        <fullName evidence="1">Uncharacterized protein</fullName>
    </submittedName>
</protein>
<organism evidence="1">
    <name type="scientific">marine sediment metagenome</name>
    <dbReference type="NCBI Taxonomy" id="412755"/>
    <lineage>
        <taxon>unclassified sequences</taxon>
        <taxon>metagenomes</taxon>
        <taxon>ecological metagenomes</taxon>
    </lineage>
</organism>
<proteinExistence type="predicted"/>
<sequence>NKQLLSNDDLVKEIDALAWHHYLQIGDPNERISHVEASLGLKKVERKLMRVIREIQKACE</sequence>
<reference evidence="1" key="1">
    <citation type="journal article" date="2015" name="Nature">
        <title>Complex archaea that bridge the gap between prokaryotes and eukaryotes.</title>
        <authorList>
            <person name="Spang A."/>
            <person name="Saw J.H."/>
            <person name="Jorgensen S.L."/>
            <person name="Zaremba-Niedzwiedzka K."/>
            <person name="Martijn J."/>
            <person name="Lind A.E."/>
            <person name="van Eijk R."/>
            <person name="Schleper C."/>
            <person name="Guy L."/>
            <person name="Ettema T.J."/>
        </authorList>
    </citation>
    <scope>NUCLEOTIDE SEQUENCE</scope>
</reference>
<dbReference type="EMBL" id="LAZR01038543">
    <property type="protein sequence ID" value="KKL19280.1"/>
    <property type="molecule type" value="Genomic_DNA"/>
</dbReference>
<evidence type="ECO:0000313" key="1">
    <source>
        <dbReference type="EMBL" id="KKL19280.1"/>
    </source>
</evidence>
<gene>
    <name evidence="1" type="ORF">LCGC14_2467020</name>
</gene>